<dbReference type="GO" id="GO:0032440">
    <property type="term" value="F:2-alkenal reductase [NAD(P)H] activity"/>
    <property type="evidence" value="ECO:0007669"/>
    <property type="project" value="TreeGrafter"/>
</dbReference>
<dbReference type="EMBL" id="JAZDWU010000007">
    <property type="protein sequence ID" value="KAK9997631.1"/>
    <property type="molecule type" value="Genomic_DNA"/>
</dbReference>
<dbReference type="Gene3D" id="3.40.50.720">
    <property type="entry name" value="NAD(P)-binding Rossmann-like Domain"/>
    <property type="match status" value="1"/>
</dbReference>
<keyword evidence="1" id="KW-0560">Oxidoreductase</keyword>
<sequence>MAESDQDIVKQVEEIVVRMIAHILERYDEGKRKLSYPKEFRTSNSCRGKPNDVTIVHASNGPRELTSLGMPLSTAFQDLSSKGIVKPLDLGSYIPNYNAKWSTKSGTEDLDLYVSTNGTIKLKVPEGSNGIVVKNLYLSCDPYIRNLMKKPITENHYMESIDYLKPGLPIIGLGVAKVLDSGHPSFKKGDLVWGSMPGLTAYVGFYEICSPKRGENVFISAASGAVGQLVGQFAKLLGCYVVGSAGSKEKVDLLKNKFKFDEAFNYKEEPDLDATLKSLSLLVCNFAFVNEK</sequence>
<name>A0AAW2CIK6_9ROSI</name>
<dbReference type="PANTHER" id="PTHR43205:SF7">
    <property type="entry name" value="PROSTAGLANDIN REDUCTASE 1"/>
    <property type="match status" value="1"/>
</dbReference>
<dbReference type="InterPro" id="IPR045010">
    <property type="entry name" value="MDR_fam"/>
</dbReference>
<accession>A0AAW2CIK6</accession>
<evidence type="ECO:0000313" key="5">
    <source>
        <dbReference type="Proteomes" id="UP001459277"/>
    </source>
</evidence>
<dbReference type="PANTHER" id="PTHR43205">
    <property type="entry name" value="PROSTAGLANDIN REDUCTASE"/>
    <property type="match status" value="1"/>
</dbReference>
<dbReference type="AlphaFoldDB" id="A0AAW2CIK6"/>
<dbReference type="InterPro" id="IPR036291">
    <property type="entry name" value="NAD(P)-bd_dom_sf"/>
</dbReference>
<evidence type="ECO:0000256" key="1">
    <source>
        <dbReference type="ARBA" id="ARBA00023002"/>
    </source>
</evidence>
<feature type="domain" description="Oxidoreductase N-terminal" evidence="3">
    <location>
        <begin position="128"/>
        <end position="201"/>
    </location>
</feature>
<dbReference type="InterPro" id="IPR013149">
    <property type="entry name" value="ADH-like_C"/>
</dbReference>
<dbReference type="SUPFAM" id="SSF50129">
    <property type="entry name" value="GroES-like"/>
    <property type="match status" value="1"/>
</dbReference>
<reference evidence="4 5" key="1">
    <citation type="submission" date="2024-01" db="EMBL/GenBank/DDBJ databases">
        <title>A telomere-to-telomere, gap-free genome of sweet tea (Lithocarpus litseifolius).</title>
        <authorList>
            <person name="Zhou J."/>
        </authorList>
    </citation>
    <scope>NUCLEOTIDE SEQUENCE [LARGE SCALE GENOMIC DNA]</scope>
    <source>
        <strain evidence="4">Zhou-2022a</strain>
        <tissue evidence="4">Leaf</tissue>
    </source>
</reference>
<dbReference type="InterPro" id="IPR041694">
    <property type="entry name" value="ADH_N_2"/>
</dbReference>
<dbReference type="Gene3D" id="3.90.180.10">
    <property type="entry name" value="Medium-chain alcohol dehydrogenases, catalytic domain"/>
    <property type="match status" value="1"/>
</dbReference>
<evidence type="ECO:0000313" key="4">
    <source>
        <dbReference type="EMBL" id="KAK9997631.1"/>
    </source>
</evidence>
<dbReference type="InterPro" id="IPR011032">
    <property type="entry name" value="GroES-like_sf"/>
</dbReference>
<comment type="caution">
    <text evidence="4">The sequence shown here is derived from an EMBL/GenBank/DDBJ whole genome shotgun (WGS) entry which is preliminary data.</text>
</comment>
<dbReference type="SUPFAM" id="SSF51735">
    <property type="entry name" value="NAD(P)-binding Rossmann-fold domains"/>
    <property type="match status" value="1"/>
</dbReference>
<evidence type="ECO:0000259" key="3">
    <source>
        <dbReference type="Pfam" id="PF16884"/>
    </source>
</evidence>
<dbReference type="Pfam" id="PF00107">
    <property type="entry name" value="ADH_zinc_N"/>
    <property type="match status" value="1"/>
</dbReference>
<proteinExistence type="predicted"/>
<evidence type="ECO:0000259" key="2">
    <source>
        <dbReference type="Pfam" id="PF00107"/>
    </source>
</evidence>
<protein>
    <submittedName>
        <fullName evidence="4">Uncharacterized protein</fullName>
    </submittedName>
</protein>
<dbReference type="Proteomes" id="UP001459277">
    <property type="component" value="Unassembled WGS sequence"/>
</dbReference>
<feature type="domain" description="Alcohol dehydrogenase-like C-terminal" evidence="2">
    <location>
        <begin position="225"/>
        <end position="279"/>
    </location>
</feature>
<dbReference type="Pfam" id="PF16884">
    <property type="entry name" value="ADH_N_2"/>
    <property type="match status" value="1"/>
</dbReference>
<keyword evidence="5" id="KW-1185">Reference proteome</keyword>
<gene>
    <name evidence="4" type="ORF">SO802_022317</name>
</gene>
<organism evidence="4 5">
    <name type="scientific">Lithocarpus litseifolius</name>
    <dbReference type="NCBI Taxonomy" id="425828"/>
    <lineage>
        <taxon>Eukaryota</taxon>
        <taxon>Viridiplantae</taxon>
        <taxon>Streptophyta</taxon>
        <taxon>Embryophyta</taxon>
        <taxon>Tracheophyta</taxon>
        <taxon>Spermatophyta</taxon>
        <taxon>Magnoliopsida</taxon>
        <taxon>eudicotyledons</taxon>
        <taxon>Gunneridae</taxon>
        <taxon>Pentapetalae</taxon>
        <taxon>rosids</taxon>
        <taxon>fabids</taxon>
        <taxon>Fagales</taxon>
        <taxon>Fagaceae</taxon>
        <taxon>Lithocarpus</taxon>
    </lineage>
</organism>